<dbReference type="Pfam" id="PF12952">
    <property type="entry name" value="DUF3841"/>
    <property type="match status" value="1"/>
</dbReference>
<protein>
    <submittedName>
        <fullName evidence="1">DUF3841 domain-containing protein</fullName>
    </submittedName>
</protein>
<dbReference type="EMBL" id="JAHLQF010000001">
    <property type="protein sequence ID" value="MBU5483403.1"/>
    <property type="molecule type" value="Genomic_DNA"/>
</dbReference>
<sequence>MKLWTIQNKVAYEKFKDIGVLRADKNFIHDDMVFYYSWMSDQMKKRIELPVSKDIEYPIWAWYQWKDDKHKRPDLRVSGYLEKGTKGVLLELEVEEENVLLSDFFDFNSILNHGYIANSEEEFDKFYNELESYGYNHQDLQSTNIKSDILDQFRLKLFQSWDKIFDLERDVDESWGLKKEDKPIQATIWELKWEQVVSVKNFISK</sequence>
<dbReference type="Proteomes" id="UP000726170">
    <property type="component" value="Unassembled WGS sequence"/>
</dbReference>
<name>A0ABS6EED6_9CLOT</name>
<accession>A0ABS6EED6</accession>
<dbReference type="RefSeq" id="WP_216437785.1">
    <property type="nucleotide sequence ID" value="NZ_JAHLQF010000001.1"/>
</dbReference>
<comment type="caution">
    <text evidence="1">The sequence shown here is derived from an EMBL/GenBank/DDBJ whole genome shotgun (WGS) entry which is preliminary data.</text>
</comment>
<proteinExistence type="predicted"/>
<dbReference type="InterPro" id="IPR024211">
    <property type="entry name" value="DUF3841"/>
</dbReference>
<reference evidence="1 2" key="1">
    <citation type="submission" date="2021-06" db="EMBL/GenBank/DDBJ databases">
        <authorList>
            <person name="Sun Q."/>
            <person name="Li D."/>
        </authorList>
    </citation>
    <scope>NUCLEOTIDE SEQUENCE [LARGE SCALE GENOMIC DNA]</scope>
    <source>
        <strain evidence="1 2">MSJ-11</strain>
    </source>
</reference>
<keyword evidence="2" id="KW-1185">Reference proteome</keyword>
<organism evidence="1 2">
    <name type="scientific">Clostridium mobile</name>
    <dbReference type="NCBI Taxonomy" id="2841512"/>
    <lineage>
        <taxon>Bacteria</taxon>
        <taxon>Bacillati</taxon>
        <taxon>Bacillota</taxon>
        <taxon>Clostridia</taxon>
        <taxon>Eubacteriales</taxon>
        <taxon>Clostridiaceae</taxon>
        <taxon>Clostridium</taxon>
    </lineage>
</organism>
<evidence type="ECO:0000313" key="2">
    <source>
        <dbReference type="Proteomes" id="UP000726170"/>
    </source>
</evidence>
<gene>
    <name evidence="1" type="ORF">KQI86_03620</name>
</gene>
<evidence type="ECO:0000313" key="1">
    <source>
        <dbReference type="EMBL" id="MBU5483403.1"/>
    </source>
</evidence>